<reference evidence="2 3" key="1">
    <citation type="submission" date="2024-04" db="EMBL/GenBank/DDBJ databases">
        <title>Phyllosticta paracitricarpa is synonymous to the EU quarantine fungus P. citricarpa based on phylogenomic analyses.</title>
        <authorList>
            <consortium name="Lawrence Berkeley National Laboratory"/>
            <person name="Van Ingen-Buijs V.A."/>
            <person name="Van Westerhoven A.C."/>
            <person name="Haridas S."/>
            <person name="Skiadas P."/>
            <person name="Martin F."/>
            <person name="Groenewald J.Z."/>
            <person name="Crous P.W."/>
            <person name="Seidl M.F."/>
        </authorList>
    </citation>
    <scope>NUCLEOTIDE SEQUENCE [LARGE SCALE GENOMIC DNA]</scope>
    <source>
        <strain evidence="2 3">CBS 123371</strain>
    </source>
</reference>
<evidence type="ECO:0000256" key="1">
    <source>
        <dbReference type="SAM" id="MobiDB-lite"/>
    </source>
</evidence>
<sequence length="470" mass="53911">MSQDEEISKELLADHSCNFKGVVLGQFKTFVSQHRDWEELEVYAHRRLQNDTDPETLGWIKGFYFDRRVASDHKWIIGRDGYRVHPQAKVFAKCAFDELGRVRSTITEVDEDGDDTSDSDGWEFVSGDELPDENAAGFQKHEFSLTIRTKQAGDHLAVKRQRPRPFAKQEDDLAKTHKGVQSSATSDNQVTQTDKEENTPLPFPKPRQRSETDNVKEISNASFFVILELHVEGKHRFHGLGKELYKHMIRAALWRHSEIKFLVAWPLGMPDEGPPFKDMKAAGLSLEHQRCTAQFIAEKLHLKLGFVSLGTSRWFVRGVEDMRIQNQVALEGNVPYRSSRQPPQLQSFTTLPGNQNQFAAEQQVREQIQPQVDAAREQAHQKRLQNLHTVFPPMPTLSRWNQPSSTSPGNQNQFTVEQQMREQIQPQVDAAREQAQQRMLRDYINNLVPSARRPSSTNQPSSRRQEDNGP</sequence>
<feature type="region of interest" description="Disordered" evidence="1">
    <location>
        <begin position="154"/>
        <end position="214"/>
    </location>
</feature>
<feature type="region of interest" description="Disordered" evidence="1">
    <location>
        <begin position="444"/>
        <end position="470"/>
    </location>
</feature>
<feature type="compositionally biased region" description="Polar residues" evidence="1">
    <location>
        <begin position="453"/>
        <end position="462"/>
    </location>
</feature>
<proteinExistence type="predicted"/>
<name>A0ABR1KL83_9PEZI</name>
<dbReference type="EMBL" id="JBBPHU010000007">
    <property type="protein sequence ID" value="KAK7515667.1"/>
    <property type="molecule type" value="Genomic_DNA"/>
</dbReference>
<feature type="compositionally biased region" description="Acidic residues" evidence="1">
    <location>
        <begin position="108"/>
        <end position="121"/>
    </location>
</feature>
<organism evidence="2 3">
    <name type="scientific">Phyllosticta citriasiana</name>
    <dbReference type="NCBI Taxonomy" id="595635"/>
    <lineage>
        <taxon>Eukaryota</taxon>
        <taxon>Fungi</taxon>
        <taxon>Dikarya</taxon>
        <taxon>Ascomycota</taxon>
        <taxon>Pezizomycotina</taxon>
        <taxon>Dothideomycetes</taxon>
        <taxon>Dothideomycetes incertae sedis</taxon>
        <taxon>Botryosphaeriales</taxon>
        <taxon>Phyllostictaceae</taxon>
        <taxon>Phyllosticta</taxon>
    </lineage>
</organism>
<comment type="caution">
    <text evidence="2">The sequence shown here is derived from an EMBL/GenBank/DDBJ whole genome shotgun (WGS) entry which is preliminary data.</text>
</comment>
<dbReference type="Proteomes" id="UP001363622">
    <property type="component" value="Unassembled WGS sequence"/>
</dbReference>
<evidence type="ECO:0000313" key="3">
    <source>
        <dbReference type="Proteomes" id="UP001363622"/>
    </source>
</evidence>
<feature type="region of interest" description="Disordered" evidence="1">
    <location>
        <begin position="107"/>
        <end position="133"/>
    </location>
</feature>
<gene>
    <name evidence="2" type="ORF">IWZ03DRAFT_442412</name>
</gene>
<evidence type="ECO:0008006" key="4">
    <source>
        <dbReference type="Google" id="ProtNLM"/>
    </source>
</evidence>
<protein>
    <recommendedName>
        <fullName evidence="4">N-acetyltransferase domain-containing protein</fullName>
    </recommendedName>
</protein>
<accession>A0ABR1KL83</accession>
<evidence type="ECO:0000313" key="2">
    <source>
        <dbReference type="EMBL" id="KAK7515667.1"/>
    </source>
</evidence>
<keyword evidence="3" id="KW-1185">Reference proteome</keyword>
<feature type="compositionally biased region" description="Polar residues" evidence="1">
    <location>
        <begin position="179"/>
        <end position="192"/>
    </location>
</feature>